<proteinExistence type="predicted"/>
<evidence type="ECO:0000313" key="2">
    <source>
        <dbReference type="RefSeq" id="XP_075080188.1"/>
    </source>
</evidence>
<dbReference type="RefSeq" id="XP_075080188.1">
    <property type="nucleotide sequence ID" value="XM_075224087.1"/>
</dbReference>
<reference evidence="2" key="2">
    <citation type="submission" date="2025-08" db="UniProtKB">
        <authorList>
            <consortium name="RefSeq"/>
        </authorList>
    </citation>
    <scope>IDENTIFICATION</scope>
    <source>
        <tissue evidence="2">Leaf</tissue>
    </source>
</reference>
<reference evidence="1" key="1">
    <citation type="journal article" date="2014" name="Nat. Commun.">
        <title>The tobacco genome sequence and its comparison with those of tomato and potato.</title>
        <authorList>
            <person name="Sierro N."/>
            <person name="Battey J.N."/>
            <person name="Ouadi S."/>
            <person name="Bakaher N."/>
            <person name="Bovet L."/>
            <person name="Willig A."/>
            <person name="Goepfert S."/>
            <person name="Peitsch M.C."/>
            <person name="Ivanov N.V."/>
        </authorList>
    </citation>
    <scope>NUCLEOTIDE SEQUENCE [LARGE SCALE GENOMIC DNA]</scope>
</reference>
<protein>
    <submittedName>
        <fullName evidence="2">Uncharacterized protein LOC142165725</fullName>
    </submittedName>
</protein>
<dbReference type="Proteomes" id="UP000790787">
    <property type="component" value="Chromosome 11"/>
</dbReference>
<name>A0AC58S5D1_TOBAC</name>
<sequence length="307" mass="34552">MDEQGNQPPRPTTGTTRNVIDNAGDDALTAILKRMEKMEIEIRNSLCFGETQTESKVAAKDKVNLSTKKCDALCEFHQERGHKIKDSIALRQEVVNLLRQGHLKELLSHTGRTNFTRGHEQHQGPQKTPSHDPHDLGNSNYSSVNSVKFTTTHKLKHSITRKQYDRLEESIVFDKSDTKDLTFHHNDALVITLRILDTDVRCIMVDNGSGACIIHLQVLAQMKLEVKIVPHCITLTSFNNAVERTSGEITLLVLDDGVTMETIFHIMDQDTTYNAIVGRLWIHTMRVVPSSSCKVIKLPTMCGIFSI</sequence>
<organism evidence="1 2">
    <name type="scientific">Nicotiana tabacum</name>
    <name type="common">Common tobacco</name>
    <dbReference type="NCBI Taxonomy" id="4097"/>
    <lineage>
        <taxon>Eukaryota</taxon>
        <taxon>Viridiplantae</taxon>
        <taxon>Streptophyta</taxon>
        <taxon>Embryophyta</taxon>
        <taxon>Tracheophyta</taxon>
        <taxon>Spermatophyta</taxon>
        <taxon>Magnoliopsida</taxon>
        <taxon>eudicotyledons</taxon>
        <taxon>Gunneridae</taxon>
        <taxon>Pentapetalae</taxon>
        <taxon>asterids</taxon>
        <taxon>lamiids</taxon>
        <taxon>Solanales</taxon>
        <taxon>Solanaceae</taxon>
        <taxon>Nicotianoideae</taxon>
        <taxon>Nicotianeae</taxon>
        <taxon>Nicotiana</taxon>
    </lineage>
</organism>
<evidence type="ECO:0000313" key="1">
    <source>
        <dbReference type="Proteomes" id="UP000790787"/>
    </source>
</evidence>
<accession>A0AC58S5D1</accession>
<gene>
    <name evidence="2" type="primary">LOC142165725</name>
</gene>
<keyword evidence="1" id="KW-1185">Reference proteome</keyword>